<dbReference type="EMBL" id="CAJOBC010001393">
    <property type="protein sequence ID" value="CAF3675899.1"/>
    <property type="molecule type" value="Genomic_DNA"/>
</dbReference>
<reference evidence="3" key="1">
    <citation type="submission" date="2021-02" db="EMBL/GenBank/DDBJ databases">
        <authorList>
            <person name="Nowell W R."/>
        </authorList>
    </citation>
    <scope>NUCLEOTIDE SEQUENCE</scope>
</reference>
<dbReference type="Proteomes" id="UP000663829">
    <property type="component" value="Unassembled WGS sequence"/>
</dbReference>
<evidence type="ECO:0000256" key="2">
    <source>
        <dbReference type="SAM" id="Phobius"/>
    </source>
</evidence>
<dbReference type="EMBL" id="CAJOBA010004505">
    <property type="protein sequence ID" value="CAF3714952.1"/>
    <property type="molecule type" value="Genomic_DNA"/>
</dbReference>
<dbReference type="OrthoDB" id="10048675at2759"/>
<evidence type="ECO:0000313" key="4">
    <source>
        <dbReference type="EMBL" id="CAF3675899.1"/>
    </source>
</evidence>
<evidence type="ECO:0000313" key="6">
    <source>
        <dbReference type="Proteomes" id="UP000663829"/>
    </source>
</evidence>
<evidence type="ECO:0000313" key="5">
    <source>
        <dbReference type="EMBL" id="CAF3714952.1"/>
    </source>
</evidence>
<evidence type="ECO:0000256" key="1">
    <source>
        <dbReference type="SAM" id="MobiDB-lite"/>
    </source>
</evidence>
<dbReference type="AlphaFoldDB" id="A0A813Z0S8"/>
<protein>
    <submittedName>
        <fullName evidence="3">Uncharacterized protein</fullName>
    </submittedName>
</protein>
<sequence>MLFYTTTTDSTSPLTILTTTLKQTSICGAECLNRALRAVIFGVMPMISILICLALIRIIISKVEIFYYRRQKKSHRRISLSAYQAGRLVLPYTPVAPAELQRIIQGEHSTAPRIENSKQKYGGITTNNTSSIFLQTSDDTNTSSNRKTFLKSITTSKVKQPSASTLSSLVMKRDNVEANPFMSLLTTSQTPVILNVSNETEFNDNTTRQYLCVRRESVETISISSSVPGRSSDILDFYYNISEEPQTTDEIETTTVVVQESTENYQLNPSPLTEVTYESTKNETSALSLSDNNYEQKCSPSPSNECLAQPSS</sequence>
<gene>
    <name evidence="3" type="ORF">GPM918_LOCUS8160</name>
    <name evidence="4" type="ORF">SRO942_LOCUS8160</name>
    <name evidence="5" type="ORF">TMI583_LOCUS11572</name>
</gene>
<keyword evidence="2" id="KW-0472">Membrane</keyword>
<proteinExistence type="predicted"/>
<evidence type="ECO:0000313" key="3">
    <source>
        <dbReference type="EMBL" id="CAF0891747.1"/>
    </source>
</evidence>
<dbReference type="EMBL" id="CAJNOQ010001393">
    <property type="protein sequence ID" value="CAF0891747.1"/>
    <property type="molecule type" value="Genomic_DNA"/>
</dbReference>
<name>A0A813Z0S8_9BILA</name>
<organism evidence="3 6">
    <name type="scientific">Didymodactylos carnosus</name>
    <dbReference type="NCBI Taxonomy" id="1234261"/>
    <lineage>
        <taxon>Eukaryota</taxon>
        <taxon>Metazoa</taxon>
        <taxon>Spiralia</taxon>
        <taxon>Gnathifera</taxon>
        <taxon>Rotifera</taxon>
        <taxon>Eurotatoria</taxon>
        <taxon>Bdelloidea</taxon>
        <taxon>Philodinida</taxon>
        <taxon>Philodinidae</taxon>
        <taxon>Didymodactylos</taxon>
    </lineage>
</organism>
<keyword evidence="6" id="KW-1185">Reference proteome</keyword>
<keyword evidence="2" id="KW-1133">Transmembrane helix</keyword>
<accession>A0A813Z0S8</accession>
<feature type="region of interest" description="Disordered" evidence="1">
    <location>
        <begin position="278"/>
        <end position="312"/>
    </location>
</feature>
<keyword evidence="2" id="KW-0812">Transmembrane</keyword>
<feature type="transmembrane region" description="Helical" evidence="2">
    <location>
        <begin position="38"/>
        <end position="60"/>
    </location>
</feature>
<comment type="caution">
    <text evidence="3">The sequence shown here is derived from an EMBL/GenBank/DDBJ whole genome shotgun (WGS) entry which is preliminary data.</text>
</comment>
<dbReference type="Proteomes" id="UP000682733">
    <property type="component" value="Unassembled WGS sequence"/>
</dbReference>
<dbReference type="Proteomes" id="UP000681722">
    <property type="component" value="Unassembled WGS sequence"/>
</dbReference>